<comment type="cofactor">
    <cofactor evidence="1">
        <name>thiamine diphosphate</name>
        <dbReference type="ChEBI" id="CHEBI:58937"/>
    </cofactor>
</comment>
<evidence type="ECO:0000256" key="2">
    <source>
        <dbReference type="ARBA" id="ARBA00007131"/>
    </source>
</evidence>
<dbReference type="SUPFAM" id="SSF52922">
    <property type="entry name" value="TK C-terminal domain-like"/>
    <property type="match status" value="1"/>
</dbReference>
<dbReference type="EMBL" id="CP016414">
    <property type="protein sequence ID" value="ANU37039.1"/>
    <property type="molecule type" value="Genomic_DNA"/>
</dbReference>
<dbReference type="Proteomes" id="UP000092528">
    <property type="component" value="Chromosome 1"/>
</dbReference>
<dbReference type="InterPro" id="IPR029061">
    <property type="entry name" value="THDP-binding"/>
</dbReference>
<dbReference type="SMART" id="SM00861">
    <property type="entry name" value="Transket_pyr"/>
    <property type="match status" value="1"/>
</dbReference>
<name>A0A1C7FDD9_9VIBR</name>
<comment type="similarity">
    <text evidence="2">Belongs to the transketolase family.</text>
</comment>
<evidence type="ECO:0000256" key="3">
    <source>
        <dbReference type="ARBA" id="ARBA00023052"/>
    </source>
</evidence>
<dbReference type="Pfam" id="PF02779">
    <property type="entry name" value="Transket_pyr"/>
    <property type="match status" value="1"/>
</dbReference>
<dbReference type="CDD" id="cd07033">
    <property type="entry name" value="TPP_PYR_DXS_TK_like"/>
    <property type="match status" value="1"/>
</dbReference>
<dbReference type="InterPro" id="IPR033248">
    <property type="entry name" value="Transketolase_C"/>
</dbReference>
<dbReference type="EC" id="2.2.1.1" evidence="5"/>
<keyword evidence="3" id="KW-0786">Thiamine pyrophosphate</keyword>
<evidence type="ECO:0000313" key="5">
    <source>
        <dbReference type="EMBL" id="ANU37039.1"/>
    </source>
</evidence>
<dbReference type="Gene3D" id="3.40.50.970">
    <property type="match status" value="1"/>
</dbReference>
<dbReference type="Gene3D" id="3.40.50.920">
    <property type="match status" value="1"/>
</dbReference>
<evidence type="ECO:0000256" key="1">
    <source>
        <dbReference type="ARBA" id="ARBA00001964"/>
    </source>
</evidence>
<dbReference type="STRING" id="45658.VSVS12_01091"/>
<dbReference type="GO" id="GO:0004802">
    <property type="term" value="F:transketolase activity"/>
    <property type="evidence" value="ECO:0007669"/>
    <property type="project" value="UniProtKB-EC"/>
</dbReference>
<dbReference type="SUPFAM" id="SSF52518">
    <property type="entry name" value="Thiamin diphosphate-binding fold (THDP-binding)"/>
    <property type="match status" value="1"/>
</dbReference>
<dbReference type="PANTHER" id="PTHR43825">
    <property type="entry name" value="PYRUVATE DEHYDROGENASE E1 COMPONENT"/>
    <property type="match status" value="1"/>
</dbReference>
<evidence type="ECO:0000313" key="6">
    <source>
        <dbReference type="Proteomes" id="UP000092528"/>
    </source>
</evidence>
<feature type="domain" description="Transketolase-like pyrimidine-binding" evidence="4">
    <location>
        <begin position="3"/>
        <end position="168"/>
    </location>
</feature>
<organism evidence="5 6">
    <name type="scientific">Vibrio scophthalmi</name>
    <dbReference type="NCBI Taxonomy" id="45658"/>
    <lineage>
        <taxon>Bacteria</taxon>
        <taxon>Pseudomonadati</taxon>
        <taxon>Pseudomonadota</taxon>
        <taxon>Gammaproteobacteria</taxon>
        <taxon>Vibrionales</taxon>
        <taxon>Vibrionaceae</taxon>
        <taxon>Vibrio</taxon>
    </lineage>
</organism>
<dbReference type="FunFam" id="3.40.50.970:FF:000129">
    <property type="entry name" value="Transketolase"/>
    <property type="match status" value="1"/>
</dbReference>
<dbReference type="RefSeq" id="WP_005593932.1">
    <property type="nucleotide sequence ID" value="NZ_CP016414.1"/>
</dbReference>
<dbReference type="PANTHER" id="PTHR43825:SF1">
    <property type="entry name" value="TRANSKETOLASE-LIKE PYRIMIDINE-BINDING DOMAIN-CONTAINING PROTEIN"/>
    <property type="match status" value="1"/>
</dbReference>
<dbReference type="InterPro" id="IPR009014">
    <property type="entry name" value="Transketo_C/PFOR_II"/>
</dbReference>
<gene>
    <name evidence="5" type="ORF">VSVS05_01917</name>
</gene>
<reference evidence="5 6" key="1">
    <citation type="submission" date="2016-07" db="EMBL/GenBank/DDBJ databases">
        <title>Genome sequencing of Vibrio scophthalmi strain VS-05, an isolated from Paralichthys olivaceus.</title>
        <authorList>
            <person name="Han H.-J."/>
        </authorList>
    </citation>
    <scope>NUCLEOTIDE SEQUENCE [LARGE SCALE GENOMIC DNA]</scope>
    <source>
        <strain evidence="5 6">VS-05</strain>
    </source>
</reference>
<dbReference type="InterPro" id="IPR051157">
    <property type="entry name" value="PDH/Transketolase"/>
</dbReference>
<keyword evidence="6" id="KW-1185">Reference proteome</keyword>
<evidence type="ECO:0000259" key="4">
    <source>
        <dbReference type="SMART" id="SM00861"/>
    </source>
</evidence>
<dbReference type="GeneID" id="96873099"/>
<dbReference type="PATRIC" id="fig|45658.7.peg.1906"/>
<keyword evidence="5" id="KW-0808">Transferase</keyword>
<sequence>MNKELRVIHAEMLIELAEQHDDVMVLEADLMGSMSTRKFADAFPNNFLQCGIAEANMIGVAAGLAAVGKVPFVHSFGCFATRRCYDQIFLAGGYAKQHINIFGSDAGVTAVTNGGTHMPFEDTGLMRLVPNATVIDVSDEHVLRAAMRYAYNNKGVNYIRSTRKDLPHLHQSEADIEIGKGNVLKDGETITLIASGICVHDAMQAANMIEAQTGHSVAVIDMHTIKPLDSELVAKFAAKTGCVITIENHNVIGGLGDAVACELLSSGVAVKQFHKLGVQEQYGQVGSLDFLKETYGISAAKITEFCLEVLNKR</sequence>
<accession>A0A1C7FDD9</accession>
<proteinExistence type="inferred from homology"/>
<dbReference type="AlphaFoldDB" id="A0A1C7FDD9"/>
<dbReference type="Pfam" id="PF02780">
    <property type="entry name" value="Transketolase_C"/>
    <property type="match status" value="1"/>
</dbReference>
<protein>
    <submittedName>
        <fullName evidence="5">Transketolase</fullName>
        <ecNumber evidence="5">2.2.1.1</ecNumber>
    </submittedName>
</protein>
<dbReference type="InterPro" id="IPR005475">
    <property type="entry name" value="Transketolase-like_Pyr-bd"/>
</dbReference>